<evidence type="ECO:0000256" key="1">
    <source>
        <dbReference type="SAM" id="Coils"/>
    </source>
</evidence>
<keyword evidence="4" id="KW-1185">Reference proteome</keyword>
<name>A0A9P7YT98_9HELO</name>
<dbReference type="InterPro" id="IPR053268">
    <property type="entry name" value="Woronin_anchor"/>
</dbReference>
<feature type="compositionally biased region" description="Basic and acidic residues" evidence="2">
    <location>
        <begin position="1029"/>
        <end position="1048"/>
    </location>
</feature>
<feature type="compositionally biased region" description="Low complexity" evidence="2">
    <location>
        <begin position="1160"/>
        <end position="1173"/>
    </location>
</feature>
<feature type="compositionally biased region" description="Basic and acidic residues" evidence="2">
    <location>
        <begin position="21"/>
        <end position="42"/>
    </location>
</feature>
<feature type="compositionally biased region" description="Basic and acidic residues" evidence="2">
    <location>
        <begin position="949"/>
        <end position="966"/>
    </location>
</feature>
<feature type="compositionally biased region" description="Basic residues" evidence="2">
    <location>
        <begin position="492"/>
        <end position="502"/>
    </location>
</feature>
<feature type="compositionally biased region" description="Basic and acidic residues" evidence="2">
    <location>
        <begin position="1080"/>
        <end position="1095"/>
    </location>
</feature>
<feature type="compositionally biased region" description="Basic and acidic residues" evidence="2">
    <location>
        <begin position="837"/>
        <end position="862"/>
    </location>
</feature>
<feature type="region of interest" description="Disordered" evidence="2">
    <location>
        <begin position="491"/>
        <end position="517"/>
    </location>
</feature>
<feature type="compositionally biased region" description="Polar residues" evidence="2">
    <location>
        <begin position="1224"/>
        <end position="1238"/>
    </location>
</feature>
<evidence type="ECO:0000313" key="4">
    <source>
        <dbReference type="Proteomes" id="UP000824998"/>
    </source>
</evidence>
<feature type="coiled-coil region" evidence="1">
    <location>
        <begin position="1408"/>
        <end position="1435"/>
    </location>
</feature>
<feature type="region of interest" description="Disordered" evidence="2">
    <location>
        <begin position="542"/>
        <end position="601"/>
    </location>
</feature>
<feature type="compositionally biased region" description="Polar residues" evidence="2">
    <location>
        <begin position="365"/>
        <end position="384"/>
    </location>
</feature>
<feature type="compositionally biased region" description="Basic and acidic residues" evidence="2">
    <location>
        <begin position="881"/>
        <end position="896"/>
    </location>
</feature>
<feature type="region of interest" description="Disordered" evidence="2">
    <location>
        <begin position="616"/>
        <end position="778"/>
    </location>
</feature>
<dbReference type="PANTHER" id="PTHR40641">
    <property type="entry name" value="INVOLUCRIN REPEAT PROTEIN (AFU_ORTHOLOGUE AFUA_2G08060)"/>
    <property type="match status" value="1"/>
</dbReference>
<feature type="compositionally biased region" description="Basic and acidic residues" evidence="2">
    <location>
        <begin position="707"/>
        <end position="723"/>
    </location>
</feature>
<organism evidence="3 4">
    <name type="scientific">Amylocarpus encephaloides</name>
    <dbReference type="NCBI Taxonomy" id="45428"/>
    <lineage>
        <taxon>Eukaryota</taxon>
        <taxon>Fungi</taxon>
        <taxon>Dikarya</taxon>
        <taxon>Ascomycota</taxon>
        <taxon>Pezizomycotina</taxon>
        <taxon>Leotiomycetes</taxon>
        <taxon>Helotiales</taxon>
        <taxon>Helotiales incertae sedis</taxon>
        <taxon>Amylocarpus</taxon>
    </lineage>
</organism>
<sequence>MTLPKESQQPEEEWAPTNKKSKGDMKVKKTKDVADDFEKIEEPITTLPVEDNDISPTEKTVEPALDLDTPLEQPADEWNDFSNKKSEDKEGKGEMKDFIEESEQSNAPPPPQDTESSREVREEIIIKEPVQENDDDWGPVPNRKSEKENKGKGKSKGTFEEPESSFTTPPSQDDLDAAIEQELPSSQEKPQEPGGEADSAPTKKSKKDKNKGKGRSFAENFETPITPDSESVDAHPEIISEPPVAEEMPRDIVGDVPQEPEDEWGITSRKKSKKDKKKHKSGLSAPAEKLIPLVEPESQRFILETNDSTPRPFVSEPLEIETSQPPIQSKEELSQEPVEEFSFVSKKSKKDKKGKKGSRVESITEPENVSPGTMTPTPEAESTTIVTVGAMDDVISTPVVEPIIAEGIDTYSGGLSGKASKQDKRKRQATVDANIVDDVGTISTPVTSWAEEVEEAEVERTIPVIDDIACDESLSHIPTATEVTLVDDFFRPNKKGKKNKKSKSIDNSRAPVSYDPSKQREEIFLPVVAAAGAIVAGAAILGESGGKSSGSSSPKGKEKAEEPEVVQPPTRKLSKKEKRKMSIDKRTPTNDIFDDDALWEGKDPKEFEERYAEVNDDVDDGGFWSPPQHEASFQTAETSFHEPNLSRGSTMQHADASRRPVMPTDRPVSPSDDMEFSRTLNQETPSASTTREVPFQQEPPSFVDPQPTDRDMSLEESPSDRNPFRNSKFGRSGFSDLPILEEEPIDFHHKDHPKPAFHASDDRNRDSAFITESPVPVQSPFAAHHENIRDSGVHLRDASPGAATRAPVSTSDAAISRLSWPSVDEETETVDLTKQQKTPDKKKTSESHRGQEFYKPLEEANRSFEVYQTKEMSNRGNELYIPKEESCKHHHEESTRDLLPSQRTSEEHRSDLHRTPTIHTRGDDKSHSQYEEKRTSIDISEPHLSSTTSKHERDKQHQKDEDKRSSIDALPSQRSREEPHVDLHRSQTIHRSGGDKPRTPHEDKTTHRDITPPNLRAINTSTVLNPTETSRKPAEESIVKKRLQRFESPELQQSPKFGGSVKERVQRLQSPDLRTTLRSPKQETEPADVERHQSPELRTPSRVSKKESYSELSHLRNPKAEQPRSISDNSNTIAAGAAIVGAAGLGFAAARQLSQEKRPSSASSIRSVSNINRLRTPNRPESVNSNRSGTPPLRRSDRKVSGDLRSLSQRSHVDLSKEAELATIASTSATGTPANPTANEGRVRAKDMADVYDGFGEGRIGSPRSPTRPHSMRRRQSMQVLDLESRVEQLAAENRMLTEAKTQAERSLQTSTTAPSSLVEKDAEIDALKRTLDWLQDEVRRLTEVNDGLTSANVTLGNQQNERYGILEAQHAQTSRELQEARDAHTHVSSGMEAIVVSQVAAQVAAAVQGKDQEIAQLRAELEATKAKIRMMQAQLLMAKTNDIDFLTVRDEDYFDHACQQLCQHVQQWVLRFSKFSDMRACRLTSEINNDKTIDRLDNAILDGSDVDSYLTDRVKRRDVFMSMTMTMVWEFIFTRYLFGMDREQRQKLKSLEKLLSEVGPAAAVHQWRATTLTLLSKREAFVNQREQDTQAVVHAIMETLSEILPPPSHLEDQIESQLKRVMKSAVDLSIEMRTQRAEYMMLPPLQPEYDANGDLASKVSFNAALMNERSGDTISNEDLENQKAVVRVVLFPLVVKKGDDRGEGEEEIVVCPAQVLVAKPKKSVRMMSPGKNLSRASMQSSMPADYNEERDEEVV</sequence>
<gene>
    <name evidence="3" type="ORF">BJ875DRAFT_450068</name>
</gene>
<feature type="compositionally biased region" description="Basic and acidic residues" evidence="2">
    <location>
        <begin position="992"/>
        <end position="1010"/>
    </location>
</feature>
<evidence type="ECO:0008006" key="5">
    <source>
        <dbReference type="Google" id="ProtNLM"/>
    </source>
</evidence>
<reference evidence="3" key="1">
    <citation type="journal article" date="2021" name="IMA Fungus">
        <title>Genomic characterization of three marine fungi, including Emericellopsis atlantica sp. nov. with signatures of a generalist lifestyle and marine biomass degradation.</title>
        <authorList>
            <person name="Hagestad O.C."/>
            <person name="Hou L."/>
            <person name="Andersen J.H."/>
            <person name="Hansen E.H."/>
            <person name="Altermark B."/>
            <person name="Li C."/>
            <person name="Kuhnert E."/>
            <person name="Cox R.J."/>
            <person name="Crous P.W."/>
            <person name="Spatafora J.W."/>
            <person name="Lail K."/>
            <person name="Amirebrahimi M."/>
            <person name="Lipzen A."/>
            <person name="Pangilinan J."/>
            <person name="Andreopoulos W."/>
            <person name="Hayes R.D."/>
            <person name="Ng V."/>
            <person name="Grigoriev I.V."/>
            <person name="Jackson S.A."/>
            <person name="Sutton T.D.S."/>
            <person name="Dobson A.D.W."/>
            <person name="Rama T."/>
        </authorList>
    </citation>
    <scope>NUCLEOTIDE SEQUENCE</scope>
    <source>
        <strain evidence="3">TRa018bII</strain>
    </source>
</reference>
<dbReference type="PANTHER" id="PTHR40641:SF2">
    <property type="entry name" value="INVOLUCRIN REPEAT PROTEIN"/>
    <property type="match status" value="1"/>
</dbReference>
<evidence type="ECO:0000313" key="3">
    <source>
        <dbReference type="EMBL" id="KAG9238820.1"/>
    </source>
</evidence>
<feature type="compositionally biased region" description="Basic and acidic residues" evidence="2">
    <location>
        <begin position="115"/>
        <end position="130"/>
    </location>
</feature>
<protein>
    <recommendedName>
        <fullName evidence="5">Involucrin repeat protein</fullName>
    </recommendedName>
</protein>
<feature type="compositionally biased region" description="Polar residues" evidence="2">
    <location>
        <begin position="1017"/>
        <end position="1028"/>
    </location>
</feature>
<feature type="compositionally biased region" description="Basic and acidic residues" evidence="2">
    <location>
        <begin position="974"/>
        <end position="985"/>
    </location>
</feature>
<feature type="compositionally biased region" description="Basic and acidic residues" evidence="2">
    <location>
        <begin position="82"/>
        <end position="99"/>
    </location>
</feature>
<dbReference type="EMBL" id="MU251365">
    <property type="protein sequence ID" value="KAG9238820.1"/>
    <property type="molecule type" value="Genomic_DNA"/>
</dbReference>
<feature type="region of interest" description="Disordered" evidence="2">
    <location>
        <begin position="1155"/>
        <end position="1276"/>
    </location>
</feature>
<feature type="compositionally biased region" description="Basic residues" evidence="2">
    <location>
        <begin position="203"/>
        <end position="214"/>
    </location>
</feature>
<evidence type="ECO:0000256" key="2">
    <source>
        <dbReference type="SAM" id="MobiDB-lite"/>
    </source>
</evidence>
<feature type="compositionally biased region" description="Acidic residues" evidence="2">
    <location>
        <begin position="1747"/>
        <end position="1756"/>
    </location>
</feature>
<proteinExistence type="predicted"/>
<dbReference type="Proteomes" id="UP000824998">
    <property type="component" value="Unassembled WGS sequence"/>
</dbReference>
<feature type="compositionally biased region" description="Basic residues" evidence="2">
    <location>
        <begin position="346"/>
        <end position="357"/>
    </location>
</feature>
<feature type="compositionally biased region" description="Basic residues" evidence="2">
    <location>
        <begin position="268"/>
        <end position="281"/>
    </location>
</feature>
<feature type="compositionally biased region" description="Polar residues" evidence="2">
    <location>
        <begin position="1179"/>
        <end position="1189"/>
    </location>
</feature>
<feature type="compositionally biased region" description="Polar residues" evidence="2">
    <location>
        <begin position="1067"/>
        <end position="1079"/>
    </location>
</feature>
<feature type="region of interest" description="Disordered" evidence="2">
    <location>
        <begin position="791"/>
        <end position="1128"/>
    </location>
</feature>
<feature type="region of interest" description="Disordered" evidence="2">
    <location>
        <begin position="1723"/>
        <end position="1756"/>
    </location>
</feature>
<feature type="compositionally biased region" description="Basic and acidic residues" evidence="2">
    <location>
        <begin position="904"/>
        <end position="936"/>
    </location>
</feature>
<feature type="compositionally biased region" description="Basic and acidic residues" evidence="2">
    <location>
        <begin position="1211"/>
        <end position="1220"/>
    </location>
</feature>
<feature type="compositionally biased region" description="Polar residues" evidence="2">
    <location>
        <begin position="678"/>
        <end position="691"/>
    </location>
</feature>
<comment type="caution">
    <text evidence="3">The sequence shown here is derived from an EMBL/GenBank/DDBJ whole genome shotgun (WGS) entry which is preliminary data.</text>
</comment>
<accession>A0A9P7YT98</accession>
<feature type="region of interest" description="Disordered" evidence="2">
    <location>
        <begin position="1"/>
        <end position="384"/>
    </location>
</feature>
<dbReference type="OrthoDB" id="5365701at2759"/>
<keyword evidence="1" id="KW-0175">Coiled coil</keyword>